<dbReference type="RefSeq" id="WP_014787353.1">
    <property type="nucleotide sequence ID" value="NC_018014.1"/>
</dbReference>
<keyword evidence="1" id="KW-0812">Transmembrane</keyword>
<keyword evidence="5" id="KW-1185">Reference proteome</keyword>
<dbReference type="Pfam" id="PF09977">
    <property type="entry name" value="Tad_C"/>
    <property type="match status" value="1"/>
</dbReference>
<dbReference type="InterPro" id="IPR018705">
    <property type="entry name" value="DUF2134_membrane"/>
</dbReference>
<reference evidence="4 5" key="1">
    <citation type="submission" date="2012-06" db="EMBL/GenBank/DDBJ databases">
        <title>Complete genome of Terriglobus roseus DSM 18391.</title>
        <authorList>
            <consortium name="US DOE Joint Genome Institute (JGI-PGF)"/>
            <person name="Lucas S."/>
            <person name="Copeland A."/>
            <person name="Lapidus A."/>
            <person name="Glavina del Rio T."/>
            <person name="Dalin E."/>
            <person name="Tice H."/>
            <person name="Bruce D."/>
            <person name="Goodwin L."/>
            <person name="Pitluck S."/>
            <person name="Peters L."/>
            <person name="Mikhailova N."/>
            <person name="Munk A.C.C."/>
            <person name="Kyrpides N."/>
            <person name="Mavromatis K."/>
            <person name="Ivanova N."/>
            <person name="Brettin T."/>
            <person name="Detter J.C."/>
            <person name="Han C."/>
            <person name="Larimer F."/>
            <person name="Land M."/>
            <person name="Hauser L."/>
            <person name="Markowitz V."/>
            <person name="Cheng J.-F."/>
            <person name="Hugenholtz P."/>
            <person name="Woyke T."/>
            <person name="Wu D."/>
            <person name="Brambilla E."/>
            <person name="Klenk H.-P."/>
            <person name="Eisen J.A."/>
        </authorList>
    </citation>
    <scope>NUCLEOTIDE SEQUENCE [LARGE SCALE GENOMIC DNA]</scope>
    <source>
        <strain evidence="5">DSM 18391 / NRRL B-41598 / KBS 63</strain>
    </source>
</reference>
<accession>I3ZLH5</accession>
<keyword evidence="1" id="KW-0472">Membrane</keyword>
<gene>
    <name evidence="4" type="ordered locus">Terro_3884</name>
</gene>
<dbReference type="HOGENOM" id="CLU_046706_0_0_0"/>
<keyword evidence="1" id="KW-1133">Transmembrane helix</keyword>
<dbReference type="EMBL" id="CP003379">
    <property type="protein sequence ID" value="AFL90093.1"/>
    <property type="molecule type" value="Genomic_DNA"/>
</dbReference>
<dbReference type="KEGG" id="trs:Terro_3884"/>
<dbReference type="InterPro" id="IPR028087">
    <property type="entry name" value="Tad_N"/>
</dbReference>
<dbReference type="Proteomes" id="UP000006056">
    <property type="component" value="Chromosome"/>
</dbReference>
<evidence type="ECO:0000313" key="4">
    <source>
        <dbReference type="EMBL" id="AFL90093.1"/>
    </source>
</evidence>
<evidence type="ECO:0000256" key="1">
    <source>
        <dbReference type="SAM" id="Phobius"/>
    </source>
</evidence>
<feature type="transmembrane region" description="Helical" evidence="1">
    <location>
        <begin position="12"/>
        <end position="34"/>
    </location>
</feature>
<dbReference type="Pfam" id="PF13400">
    <property type="entry name" value="Tad"/>
    <property type="match status" value="1"/>
</dbReference>
<feature type="domain" description="Putative Flp pilus-assembly TadG-like N-terminal" evidence="3">
    <location>
        <begin position="13"/>
        <end position="58"/>
    </location>
</feature>
<evidence type="ECO:0000259" key="3">
    <source>
        <dbReference type="Pfam" id="PF13400"/>
    </source>
</evidence>
<proteinExistence type="predicted"/>
<protein>
    <submittedName>
        <fullName evidence="4">Putative membrane protein (DUF2134)</fullName>
    </submittedName>
</protein>
<dbReference type="STRING" id="926566.Terro_3884"/>
<evidence type="ECO:0000259" key="2">
    <source>
        <dbReference type="Pfam" id="PF09977"/>
    </source>
</evidence>
<evidence type="ECO:0000313" key="5">
    <source>
        <dbReference type="Proteomes" id="UP000006056"/>
    </source>
</evidence>
<dbReference type="eggNOG" id="COG4655">
    <property type="taxonomic scope" value="Bacteria"/>
</dbReference>
<organism evidence="4 5">
    <name type="scientific">Terriglobus roseus (strain DSM 18391 / NRRL B-41598 / KBS 63)</name>
    <dbReference type="NCBI Taxonomy" id="926566"/>
    <lineage>
        <taxon>Bacteria</taxon>
        <taxon>Pseudomonadati</taxon>
        <taxon>Acidobacteriota</taxon>
        <taxon>Terriglobia</taxon>
        <taxon>Terriglobales</taxon>
        <taxon>Acidobacteriaceae</taxon>
        <taxon>Terriglobus</taxon>
    </lineage>
</organism>
<sequence length="467" mass="47323">MKPLRAFLKDDSGQVLVVTALCFVVLLGFLGLAIDVGHLRLVRRQVQTLADAAAMAGGLEIRVCAATASCPAMQAAVKNALQENGKTGVSFLTNCATAGTGITVTLNDPPCALGSAKDPNTGNTKFVEVVVTQEVRTYFARVVGYDHVKVSARAEARRGTGPCIYALNPHAAGSITFPVALALNATCGIVVESDSPAALTCLAAFGSAPKINVTGGTSGLLCGSTPKPNTGVPVPTPADPLAYLPVPASASSPCPTTVGVNTFTGNKYAVNITLPGTYTFNPGIYCGGINFTAAIAANITFKPGIYIIRDGPGILGLGTQGGLNLTLPLLSTVTANGVMFYNQGNVAAPASSLGGFSITAPVPLVSTTVFTAATSGTYGGVLMWQAKGVTTTGTYIGSLLGGGKFEGAIYQPSAKVAYAVGALSSAYNILVADQLNFTGQVISTIGSNYSALANGSPLQSDTAVLVQ</sequence>
<name>I3ZLH5_TERRK</name>
<dbReference type="AlphaFoldDB" id="I3ZLH5"/>
<feature type="domain" description="DUF2134" evidence="2">
    <location>
        <begin position="72"/>
        <end position="156"/>
    </location>
</feature>